<dbReference type="InterPro" id="IPR032710">
    <property type="entry name" value="NTF2-like_dom_sf"/>
</dbReference>
<dbReference type="Gene3D" id="3.10.450.50">
    <property type="match status" value="1"/>
</dbReference>
<keyword evidence="3" id="KW-1185">Reference proteome</keyword>
<dbReference type="AlphaFoldDB" id="A0A4T3EXD1"/>
<dbReference type="RefSeq" id="WP_136694811.1">
    <property type="nucleotide sequence ID" value="NZ_SSHH01000004.1"/>
</dbReference>
<evidence type="ECO:0000313" key="2">
    <source>
        <dbReference type="EMBL" id="TIX49236.1"/>
    </source>
</evidence>
<proteinExistence type="predicted"/>
<evidence type="ECO:0000259" key="1">
    <source>
        <dbReference type="Pfam" id="PF12680"/>
    </source>
</evidence>
<feature type="domain" description="SnoaL-like" evidence="1">
    <location>
        <begin position="7"/>
        <end position="111"/>
    </location>
</feature>
<sequence length="127" mass="14871">MTEENFHAYIAAFNGNDFEGFTRFYADDVVFELGSAKRIEGRESIFAFYREVKAHITEVVEPLDVIVTPTRIAMHCRTTFETFKDWLDFEIWPTKAGDKRVVETIAMYEVDPVHDRFTHIRGARFKP</sequence>
<accession>A0A4T3EXD1</accession>
<name>A0A4T3EXD1_9SPHN</name>
<dbReference type="OrthoDB" id="26840at2"/>
<reference evidence="2 3" key="1">
    <citation type="submission" date="2019-04" db="EMBL/GenBank/DDBJ databases">
        <title>Altererythrobacter aquimixticola sp. nov., isolated from sediment of junction between the ocean and a freshwater spring.</title>
        <authorList>
            <person name="Yoon J.-H."/>
        </authorList>
    </citation>
    <scope>NUCLEOTIDE SEQUENCE [LARGE SCALE GENOMIC DNA]</scope>
    <source>
        <strain evidence="2 3">SSKS-13</strain>
    </source>
</reference>
<dbReference type="InterPro" id="IPR037401">
    <property type="entry name" value="SnoaL-like"/>
</dbReference>
<organism evidence="2 3">
    <name type="scientific">Alteraurantiacibacter aquimixticola</name>
    <dbReference type="NCBI Taxonomy" id="2489173"/>
    <lineage>
        <taxon>Bacteria</taxon>
        <taxon>Pseudomonadati</taxon>
        <taxon>Pseudomonadota</taxon>
        <taxon>Alphaproteobacteria</taxon>
        <taxon>Sphingomonadales</taxon>
        <taxon>Erythrobacteraceae</taxon>
        <taxon>Alteraurantiacibacter</taxon>
    </lineage>
</organism>
<protein>
    <submittedName>
        <fullName evidence="2">Nuclear transport factor 2 family protein</fullName>
    </submittedName>
</protein>
<dbReference type="EMBL" id="SSHH01000004">
    <property type="protein sequence ID" value="TIX49236.1"/>
    <property type="molecule type" value="Genomic_DNA"/>
</dbReference>
<gene>
    <name evidence="2" type="ORF">E5222_16145</name>
</gene>
<dbReference type="Proteomes" id="UP000309389">
    <property type="component" value="Unassembled WGS sequence"/>
</dbReference>
<dbReference type="SUPFAM" id="SSF54427">
    <property type="entry name" value="NTF2-like"/>
    <property type="match status" value="1"/>
</dbReference>
<comment type="caution">
    <text evidence="2">The sequence shown here is derived from an EMBL/GenBank/DDBJ whole genome shotgun (WGS) entry which is preliminary data.</text>
</comment>
<evidence type="ECO:0000313" key="3">
    <source>
        <dbReference type="Proteomes" id="UP000309389"/>
    </source>
</evidence>
<dbReference type="Pfam" id="PF12680">
    <property type="entry name" value="SnoaL_2"/>
    <property type="match status" value="1"/>
</dbReference>